<organism evidence="4 5">
    <name type="scientific">Sinorhizobium numidicum</name>
    <dbReference type="NCBI Taxonomy" id="680248"/>
    <lineage>
        <taxon>Bacteria</taxon>
        <taxon>Pseudomonadati</taxon>
        <taxon>Pseudomonadota</taxon>
        <taxon>Alphaproteobacteria</taxon>
        <taxon>Hyphomicrobiales</taxon>
        <taxon>Rhizobiaceae</taxon>
        <taxon>Sinorhizobium/Ensifer group</taxon>
        <taxon>Sinorhizobium</taxon>
    </lineage>
</organism>
<proteinExistence type="predicted"/>
<dbReference type="EMBL" id="CP120370">
    <property type="protein sequence ID" value="WEX81252.1"/>
    <property type="molecule type" value="Genomic_DNA"/>
</dbReference>
<feature type="domain" description="GFO/IDH/MocA-like oxidoreductase" evidence="3">
    <location>
        <begin position="155"/>
        <end position="263"/>
    </location>
</feature>
<accession>A0ABY8CTM0</accession>
<dbReference type="PANTHER" id="PTHR43377:SF6">
    <property type="entry name" value="GFO_IDH_MOCA-LIKE OXIDOREDUCTASE N-TERMINAL DOMAIN-CONTAINING PROTEIN"/>
    <property type="match status" value="1"/>
</dbReference>
<dbReference type="InterPro" id="IPR055170">
    <property type="entry name" value="GFO_IDH_MocA-like_dom"/>
</dbReference>
<dbReference type="Gene3D" id="3.40.50.720">
    <property type="entry name" value="NAD(P)-binding Rossmann-like Domain"/>
    <property type="match status" value="1"/>
</dbReference>
<dbReference type="SUPFAM" id="SSF55347">
    <property type="entry name" value="Glyceraldehyde-3-phosphate dehydrogenase-like, C-terminal domain"/>
    <property type="match status" value="1"/>
</dbReference>
<keyword evidence="1" id="KW-0560">Oxidoreductase</keyword>
<dbReference type="Proteomes" id="UP001235547">
    <property type="component" value="Chromosome 2"/>
</dbReference>
<dbReference type="SUPFAM" id="SSF51735">
    <property type="entry name" value="NAD(P)-binding Rossmann-fold domains"/>
    <property type="match status" value="1"/>
</dbReference>
<gene>
    <name evidence="4" type="ORF">PYH38_000646</name>
</gene>
<reference evidence="4 5" key="1">
    <citation type="submission" date="2023-03" db="EMBL/GenBank/DDBJ databases">
        <authorList>
            <person name="Kaur S."/>
            <person name="Espinosa-Saiz D."/>
            <person name="Velazquez E."/>
            <person name="Menendez E."/>
            <person name="diCenzo G.C."/>
        </authorList>
    </citation>
    <scope>NUCLEOTIDE SEQUENCE [LARGE SCALE GENOMIC DNA]</scope>
    <source>
        <strain evidence="4 5">LMG 27395</strain>
    </source>
</reference>
<evidence type="ECO:0000256" key="1">
    <source>
        <dbReference type="ARBA" id="ARBA00023002"/>
    </source>
</evidence>
<evidence type="ECO:0000313" key="4">
    <source>
        <dbReference type="EMBL" id="WEX81252.1"/>
    </source>
</evidence>
<protein>
    <submittedName>
        <fullName evidence="4">Gfo/Idh/MocA family oxidoreductase</fullName>
    </submittedName>
</protein>
<dbReference type="Pfam" id="PF22725">
    <property type="entry name" value="GFO_IDH_MocA_C3"/>
    <property type="match status" value="1"/>
</dbReference>
<dbReference type="PANTHER" id="PTHR43377">
    <property type="entry name" value="BILIVERDIN REDUCTASE A"/>
    <property type="match status" value="1"/>
</dbReference>
<feature type="domain" description="Gfo/Idh/MocA-like oxidoreductase N-terminal" evidence="2">
    <location>
        <begin position="32"/>
        <end position="146"/>
    </location>
</feature>
<dbReference type="Gene3D" id="3.30.360.10">
    <property type="entry name" value="Dihydrodipicolinate Reductase, domain 2"/>
    <property type="match status" value="1"/>
</dbReference>
<sequence>MTISNDTIGPSLRNSKEYPGLLDRPGTSEGFQLAVIGCGAWGKNLVRCFAELGCLGAVADHHSATVAAVLSRYGSRALSFEQVIAEPSIQAVAISTQPSTHYDLAKRALLAGKHLFVEKPLALELKHAEELTDLARRLDRRLMVGHILQYHPAFSRLQSLIATGAIGRVLRIQANRMNLGVIRSEEDVLWCLGPHDVSIILALVGAEPSEVYGIGGYHLRKSIADAVTLHLAFPAGEQAQVNLSWLHPVKEHRLTVIGSEAMIVLDDGAPWERKLLLYPHIVNVAEDATATIRAEPLPVAVEENEPLKLECQHFVDCIAQGRDPVTNGDEGLRVMRVLSQASMMMNPSHGCQANSGRTDAVHRPLNV</sequence>
<evidence type="ECO:0000259" key="3">
    <source>
        <dbReference type="Pfam" id="PF22725"/>
    </source>
</evidence>
<dbReference type="InterPro" id="IPR036291">
    <property type="entry name" value="NAD(P)-bd_dom_sf"/>
</dbReference>
<dbReference type="Pfam" id="PF01408">
    <property type="entry name" value="GFO_IDH_MocA"/>
    <property type="match status" value="1"/>
</dbReference>
<dbReference type="RefSeq" id="WP_280731993.1">
    <property type="nucleotide sequence ID" value="NZ_CP120367.1"/>
</dbReference>
<dbReference type="InterPro" id="IPR000683">
    <property type="entry name" value="Gfo/Idh/MocA-like_OxRdtase_N"/>
</dbReference>
<evidence type="ECO:0000259" key="2">
    <source>
        <dbReference type="Pfam" id="PF01408"/>
    </source>
</evidence>
<name>A0ABY8CTM0_9HYPH</name>
<keyword evidence="5" id="KW-1185">Reference proteome</keyword>
<evidence type="ECO:0000313" key="5">
    <source>
        <dbReference type="Proteomes" id="UP001235547"/>
    </source>
</evidence>
<dbReference type="InterPro" id="IPR051450">
    <property type="entry name" value="Gfo/Idh/MocA_Oxidoreductases"/>
</dbReference>